<name>A0A160DE05_9CAUD</name>
<protein>
    <submittedName>
        <fullName evidence="1">Uncharacterized protein</fullName>
    </submittedName>
</protein>
<keyword evidence="2" id="KW-1185">Reference proteome</keyword>
<dbReference type="RefSeq" id="YP_009276759.1">
    <property type="nucleotide sequence ID" value="NC_030944.1"/>
</dbReference>
<dbReference type="Proteomes" id="UP000203422">
    <property type="component" value="Segment"/>
</dbReference>
<evidence type="ECO:0000313" key="2">
    <source>
        <dbReference type="Proteomes" id="UP000203422"/>
    </source>
</evidence>
<dbReference type="GeneID" id="28803079"/>
<dbReference type="EMBL" id="KU998242">
    <property type="protein sequence ID" value="ANA86018.1"/>
    <property type="molecule type" value="Genomic_DNA"/>
</dbReference>
<organism evidence="1 2">
    <name type="scientific">Gordonia phage Demosthenes</name>
    <dbReference type="NCBI Taxonomy" id="1838067"/>
    <lineage>
        <taxon>Viruses</taxon>
        <taxon>Duplodnaviria</taxon>
        <taxon>Heunggongvirae</taxon>
        <taxon>Uroviricota</taxon>
        <taxon>Caudoviricetes</taxon>
        <taxon>Demosthenesvirus</taxon>
        <taxon>Demosthenesvirus demosthenes</taxon>
    </lineage>
</organism>
<gene>
    <name evidence="1" type="primary">48</name>
    <name evidence="1" type="ORF">PBI_DEMOSTHENES_48</name>
</gene>
<proteinExistence type="predicted"/>
<evidence type="ECO:0000313" key="1">
    <source>
        <dbReference type="EMBL" id="ANA86018.1"/>
    </source>
</evidence>
<dbReference type="KEGG" id="vg:28803079"/>
<sequence length="52" mass="5991">MNAKFLVQVWTQFPLSTGWDTTYVGSSRWKAVRAYIAGVKTGSTTRWTRYSE</sequence>
<reference evidence="1 2" key="1">
    <citation type="submission" date="2016-03" db="EMBL/GenBank/DDBJ databases">
        <authorList>
            <person name="Rimple P."/>
            <person name="Montgomery M.T."/>
            <person name="Guerrero C.A."/>
            <person name="Mavrich T.N."/>
            <person name="Pope W.H."/>
            <person name="Garlena R.A."/>
            <person name="Russell D.A."/>
            <person name="Jacobs-Sera D."/>
            <person name="Hendrix R.W."/>
            <person name="Hatfull G.F."/>
        </authorList>
    </citation>
    <scope>NUCLEOTIDE SEQUENCE [LARGE SCALE GENOMIC DNA]</scope>
</reference>
<accession>A0A160DE05</accession>